<comment type="catalytic activity">
    <reaction evidence="1">
        <text>ATP + protein L-histidine = ADP + protein N-phospho-L-histidine.</text>
        <dbReference type="EC" id="2.7.13.3"/>
    </reaction>
</comment>
<dbReference type="SUPFAM" id="SSF47384">
    <property type="entry name" value="Homodimeric domain of signal transducing histidine kinase"/>
    <property type="match status" value="1"/>
</dbReference>
<feature type="modified residue" description="Phosphohistidine" evidence="5">
    <location>
        <position position="684"/>
    </location>
</feature>
<evidence type="ECO:0000256" key="2">
    <source>
        <dbReference type="ARBA" id="ARBA00012438"/>
    </source>
</evidence>
<dbReference type="CDD" id="cd17546">
    <property type="entry name" value="REC_hyHK_CKI1_RcsC-like"/>
    <property type="match status" value="1"/>
</dbReference>
<feature type="domain" description="HPt" evidence="10">
    <location>
        <begin position="645"/>
        <end position="731"/>
    </location>
</feature>
<dbReference type="InterPro" id="IPR001789">
    <property type="entry name" value="Sig_transdc_resp-reg_receiver"/>
</dbReference>
<feature type="transmembrane region" description="Helical" evidence="7">
    <location>
        <begin position="20"/>
        <end position="38"/>
    </location>
</feature>
<dbReference type="PANTHER" id="PTHR45339:SF5">
    <property type="entry name" value="HISTIDINE KINASE"/>
    <property type="match status" value="1"/>
</dbReference>
<feature type="domain" description="Response regulatory" evidence="9">
    <location>
        <begin position="497"/>
        <end position="614"/>
    </location>
</feature>
<evidence type="ECO:0000259" key="10">
    <source>
        <dbReference type="PROSITE" id="PS50894"/>
    </source>
</evidence>
<dbReference type="PROSITE" id="PS50110">
    <property type="entry name" value="RESPONSE_REGULATORY"/>
    <property type="match status" value="1"/>
</dbReference>
<dbReference type="Pfam" id="PF00512">
    <property type="entry name" value="HisKA"/>
    <property type="match status" value="1"/>
</dbReference>
<dbReference type="Gene3D" id="1.20.120.160">
    <property type="entry name" value="HPT domain"/>
    <property type="match status" value="1"/>
</dbReference>
<dbReference type="RefSeq" id="WP_167129658.1">
    <property type="nucleotide sequence ID" value="NZ_JAANCM010000006.1"/>
</dbReference>
<dbReference type="Gene3D" id="3.30.565.10">
    <property type="entry name" value="Histidine kinase-like ATPase, C-terminal domain"/>
    <property type="match status" value="1"/>
</dbReference>
<dbReference type="SMART" id="SM00387">
    <property type="entry name" value="HATPase_c"/>
    <property type="match status" value="1"/>
</dbReference>
<dbReference type="InterPro" id="IPR003594">
    <property type="entry name" value="HATPase_dom"/>
</dbReference>
<dbReference type="PRINTS" id="PR00344">
    <property type="entry name" value="BCTRLSENSOR"/>
</dbReference>
<dbReference type="InterPro" id="IPR011006">
    <property type="entry name" value="CheY-like_superfamily"/>
</dbReference>
<dbReference type="Pfam" id="PF02518">
    <property type="entry name" value="HATPase_c"/>
    <property type="match status" value="1"/>
</dbReference>
<dbReference type="Gene3D" id="1.10.287.130">
    <property type="match status" value="1"/>
</dbReference>
<evidence type="ECO:0000256" key="7">
    <source>
        <dbReference type="SAM" id="Phobius"/>
    </source>
</evidence>
<dbReference type="SMART" id="SM00448">
    <property type="entry name" value="REC"/>
    <property type="match status" value="1"/>
</dbReference>
<keyword evidence="7" id="KW-0472">Membrane</keyword>
<evidence type="ECO:0000313" key="11">
    <source>
        <dbReference type="EMBL" id="NHT76789.1"/>
    </source>
</evidence>
<dbReference type="InterPro" id="IPR008207">
    <property type="entry name" value="Sig_transdc_His_kin_Hpt_dom"/>
</dbReference>
<dbReference type="AlphaFoldDB" id="A0AA44CBH3"/>
<dbReference type="PANTHER" id="PTHR45339">
    <property type="entry name" value="HYBRID SIGNAL TRANSDUCTION HISTIDINE KINASE J"/>
    <property type="match status" value="1"/>
</dbReference>
<keyword evidence="12" id="KW-1185">Reference proteome</keyword>
<dbReference type="InterPro" id="IPR036641">
    <property type="entry name" value="HPT_dom_sf"/>
</dbReference>
<dbReference type="InterPro" id="IPR004358">
    <property type="entry name" value="Sig_transdc_His_kin-like_C"/>
</dbReference>
<dbReference type="Pfam" id="PF01627">
    <property type="entry name" value="Hpt"/>
    <property type="match status" value="1"/>
</dbReference>
<keyword evidence="3 6" id="KW-0597">Phosphoprotein</keyword>
<comment type="caution">
    <text evidence="11">The sequence shown here is derived from an EMBL/GenBank/DDBJ whole genome shotgun (WGS) entry which is preliminary data.</text>
</comment>
<protein>
    <recommendedName>
        <fullName evidence="2">histidine kinase</fullName>
        <ecNumber evidence="2">2.7.13.3</ecNumber>
    </recommendedName>
</protein>
<evidence type="ECO:0000313" key="12">
    <source>
        <dbReference type="Proteomes" id="UP001155840"/>
    </source>
</evidence>
<evidence type="ECO:0000256" key="1">
    <source>
        <dbReference type="ARBA" id="ARBA00000085"/>
    </source>
</evidence>
<evidence type="ECO:0000259" key="9">
    <source>
        <dbReference type="PROSITE" id="PS50110"/>
    </source>
</evidence>
<dbReference type="CDD" id="cd00088">
    <property type="entry name" value="HPT"/>
    <property type="match status" value="1"/>
</dbReference>
<dbReference type="GO" id="GO:0000155">
    <property type="term" value="F:phosphorelay sensor kinase activity"/>
    <property type="evidence" value="ECO:0007669"/>
    <property type="project" value="InterPro"/>
</dbReference>
<dbReference type="PROSITE" id="PS50894">
    <property type="entry name" value="HPT"/>
    <property type="match status" value="1"/>
</dbReference>
<dbReference type="SUPFAM" id="SSF47226">
    <property type="entry name" value="Histidine-containing phosphotransfer domain, HPT domain"/>
    <property type="match status" value="1"/>
</dbReference>
<feature type="transmembrane region" description="Helical" evidence="7">
    <location>
        <begin position="194"/>
        <end position="212"/>
    </location>
</feature>
<dbReference type="InterPro" id="IPR036097">
    <property type="entry name" value="HisK_dim/P_sf"/>
</dbReference>
<dbReference type="InterPro" id="IPR005467">
    <property type="entry name" value="His_kinase_dom"/>
</dbReference>
<dbReference type="CDD" id="cd16922">
    <property type="entry name" value="HATPase_EvgS-ArcB-TorS-like"/>
    <property type="match status" value="1"/>
</dbReference>
<dbReference type="Pfam" id="PF00072">
    <property type="entry name" value="Response_reg"/>
    <property type="match status" value="1"/>
</dbReference>
<dbReference type="EMBL" id="JAANCM010000006">
    <property type="protein sequence ID" value="NHT76789.1"/>
    <property type="molecule type" value="Genomic_DNA"/>
</dbReference>
<feature type="modified residue" description="4-aspartylphosphate" evidence="6">
    <location>
        <position position="546"/>
    </location>
</feature>
<reference evidence="11" key="1">
    <citation type="submission" date="2020-03" db="EMBL/GenBank/DDBJ databases">
        <title>Ferranicluibacter endophyticum gen. nov., sp. nov., a new genus isolated from Rubus ulmifolius Schott. stem.</title>
        <authorList>
            <person name="Roca-Couso R."/>
            <person name="Flores-Felix J.D."/>
            <person name="Igual J.M."/>
            <person name="Rivas R."/>
        </authorList>
    </citation>
    <scope>NUCLEOTIDE SEQUENCE</scope>
    <source>
        <strain evidence="11">CRRU44</strain>
    </source>
</reference>
<dbReference type="FunFam" id="3.30.565.10:FF:000010">
    <property type="entry name" value="Sensor histidine kinase RcsC"/>
    <property type="match status" value="1"/>
</dbReference>
<dbReference type="GO" id="GO:0005524">
    <property type="term" value="F:ATP binding"/>
    <property type="evidence" value="ECO:0007669"/>
    <property type="project" value="UniProtKB-KW"/>
</dbReference>
<keyword evidence="7" id="KW-1133">Transmembrane helix</keyword>
<gene>
    <name evidence="11" type="ORF">G8E10_13655</name>
</gene>
<keyword evidence="4" id="KW-0902">Two-component regulatory system</keyword>
<dbReference type="SUPFAM" id="SSF55874">
    <property type="entry name" value="ATPase domain of HSP90 chaperone/DNA topoisomerase II/histidine kinase"/>
    <property type="match status" value="1"/>
</dbReference>
<accession>A0AA44CBH3</accession>
<feature type="domain" description="Histidine kinase" evidence="8">
    <location>
        <begin position="253"/>
        <end position="474"/>
    </location>
</feature>
<dbReference type="Gene3D" id="3.40.50.2300">
    <property type="match status" value="1"/>
</dbReference>
<name>A0AA44CBH3_9HYPH</name>
<dbReference type="SMART" id="SM00388">
    <property type="entry name" value="HisKA"/>
    <property type="match status" value="1"/>
</dbReference>
<dbReference type="InterPro" id="IPR003661">
    <property type="entry name" value="HisK_dim/P_dom"/>
</dbReference>
<dbReference type="GO" id="GO:0005886">
    <property type="term" value="C:plasma membrane"/>
    <property type="evidence" value="ECO:0007669"/>
    <property type="project" value="UniProtKB-SubCell"/>
</dbReference>
<keyword evidence="7" id="KW-0812">Transmembrane</keyword>
<evidence type="ECO:0000259" key="8">
    <source>
        <dbReference type="PROSITE" id="PS50109"/>
    </source>
</evidence>
<evidence type="ECO:0000256" key="4">
    <source>
        <dbReference type="ARBA" id="ARBA00023012"/>
    </source>
</evidence>
<dbReference type="PROSITE" id="PS50109">
    <property type="entry name" value="HIS_KIN"/>
    <property type="match status" value="1"/>
</dbReference>
<dbReference type="Proteomes" id="UP001155840">
    <property type="component" value="Unassembled WGS sequence"/>
</dbReference>
<dbReference type="CDD" id="cd00082">
    <property type="entry name" value="HisKA"/>
    <property type="match status" value="1"/>
</dbReference>
<organism evidence="11 12">
    <name type="scientific">Ferranicluibacter rubi</name>
    <dbReference type="NCBI Taxonomy" id="2715133"/>
    <lineage>
        <taxon>Bacteria</taxon>
        <taxon>Pseudomonadati</taxon>
        <taxon>Pseudomonadota</taxon>
        <taxon>Alphaproteobacteria</taxon>
        <taxon>Hyphomicrobiales</taxon>
        <taxon>Rhizobiaceae</taxon>
        <taxon>Ferranicluibacter</taxon>
    </lineage>
</organism>
<evidence type="ECO:0000256" key="5">
    <source>
        <dbReference type="PROSITE-ProRule" id="PRU00110"/>
    </source>
</evidence>
<dbReference type="InterPro" id="IPR036890">
    <property type="entry name" value="HATPase_C_sf"/>
</dbReference>
<proteinExistence type="predicted"/>
<dbReference type="EC" id="2.7.13.3" evidence="2"/>
<evidence type="ECO:0000256" key="3">
    <source>
        <dbReference type="ARBA" id="ARBA00022553"/>
    </source>
</evidence>
<evidence type="ECO:0000256" key="6">
    <source>
        <dbReference type="PROSITE-ProRule" id="PRU00169"/>
    </source>
</evidence>
<dbReference type="SUPFAM" id="SSF52172">
    <property type="entry name" value="CheY-like"/>
    <property type="match status" value="1"/>
</dbReference>
<sequence>MIDLDPGSGDIMQRASKATVVLQIFAVLLLVALVILFIDISRKYSALQDGIRENALWSVYQLDREARRLHETLHVMIVEKDFSAARVKALSTRYDILYSRMSILDKASFDQKFRANATIGGLLTEIRQGVLDREDVFNALAAGRPVSPAVLEDVVRSFDLLIKDTEQLLLYSNTTVSTGRADARDEVLWLQAKSAGLVILLVCCMVFLIVTLRRQLKTVRLAGLSLERATSRLKDAYLDAEAGNRAKSQFMATMGHEIRTPLNAILGTAELLQLSPLPPTVASGVQTIRRSGESLLELINEILDFAKIEHGTLTIEERAVDVAAVVAAAVDILRDRVTEHGNRFVLEMPSALPAAFIATDPTRLRQVLLNLLSNAIKFTSEGVVTLRVIPAVSAGQPALRFEIKDTGIGIDQAGLERLFRPFSQVDASISRNYGGTGLGLTICKQIVEAMNGAIGVESRKGEGSTFWFEIPAPAAGPALIDAQALARDTHESLPSLRILLVEDNAVNQQVAAGFLAHLGQTVVIASNGLEAVERAGAQPFDLILMDMQMPKLDGIEATRRIRASAGFCSQTPIIAMTANASDDDRLSCQQAGMTGFQSKPVTMRQLRLVIAAVDMPEDVQAPAAAPLCADDAFELRRTEIVDALGPEAFDELLDSFFDDATSLLADLHMTLATEGTRDADRLLHTLKGAASSMGLQKVADHSENLRQGTLSKTLLNELEMTVAGYRRHIAA</sequence>